<accession>A0AAJ5WUT0</accession>
<evidence type="ECO:0000256" key="2">
    <source>
        <dbReference type="ARBA" id="ARBA00022679"/>
    </source>
</evidence>
<evidence type="ECO:0000313" key="3">
    <source>
        <dbReference type="EMBL" id="WEK36524.1"/>
    </source>
</evidence>
<reference evidence="3" key="1">
    <citation type="submission" date="2023-03" db="EMBL/GenBank/DDBJ databases">
        <title>Andean soil-derived lignocellulolytic bacterial consortium as a source of novel taxa and putative plastic-active enzymes.</title>
        <authorList>
            <person name="Diaz-Garcia L."/>
            <person name="Chuvochina M."/>
            <person name="Feuerriegel G."/>
            <person name="Bunk B."/>
            <person name="Sproer C."/>
            <person name="Streit W.R."/>
            <person name="Rodriguez L.M."/>
            <person name="Overmann J."/>
            <person name="Jimenez D.J."/>
        </authorList>
    </citation>
    <scope>NUCLEOTIDE SEQUENCE</scope>
    <source>
        <strain evidence="3">MAG 7</strain>
    </source>
</reference>
<keyword evidence="2" id="KW-0808">Transferase</keyword>
<dbReference type="NCBIfam" id="NF007797">
    <property type="entry name" value="PRK10502.1"/>
    <property type="match status" value="1"/>
</dbReference>
<dbReference type="InterPro" id="IPR051159">
    <property type="entry name" value="Hexapeptide_acetyltransf"/>
</dbReference>
<dbReference type="Proteomes" id="UP001220610">
    <property type="component" value="Chromosome"/>
</dbReference>
<dbReference type="PANTHER" id="PTHR23416:SF23">
    <property type="entry name" value="ACETYLTRANSFERASE C18B11.09C-RELATED"/>
    <property type="match status" value="1"/>
</dbReference>
<proteinExistence type="inferred from homology"/>
<dbReference type="InterPro" id="IPR011004">
    <property type="entry name" value="Trimer_LpxA-like_sf"/>
</dbReference>
<dbReference type="GO" id="GO:0008374">
    <property type="term" value="F:O-acyltransferase activity"/>
    <property type="evidence" value="ECO:0007669"/>
    <property type="project" value="TreeGrafter"/>
</dbReference>
<protein>
    <submittedName>
        <fullName evidence="3">WcaF family extracellular polysaccharide biosynthesis acetyltransferase</fullName>
    </submittedName>
</protein>
<organism evidence="3 4">
    <name type="scientific">Candidatus Pseudobacter hemicellulosilyticus</name>
    <dbReference type="NCBI Taxonomy" id="3121375"/>
    <lineage>
        <taxon>Bacteria</taxon>
        <taxon>Pseudomonadati</taxon>
        <taxon>Bacteroidota</taxon>
        <taxon>Chitinophagia</taxon>
        <taxon>Chitinophagales</taxon>
        <taxon>Chitinophagaceae</taxon>
        <taxon>Pseudobacter</taxon>
    </lineage>
</organism>
<gene>
    <name evidence="3" type="ORF">P0Y53_03345</name>
</gene>
<dbReference type="EMBL" id="CP119311">
    <property type="protein sequence ID" value="WEK36524.1"/>
    <property type="molecule type" value="Genomic_DNA"/>
</dbReference>
<sequence>MRPSADFSTYNNDWYSKEIGASRIRQLCWYFVNVLFFINPLNPSSGLKRILLKWFGARLGTGVVLKPGINIKYPWKLTVGDHSWIGEKVWIDNLAPVVIGRSVCISQGAMLLTGNHDYTSTSFDLMVDGITLEDGVWIGALALVCPGVRAETHAVLSAMSVCSGTLQPYTVYKGNPAQPIRERIIKTTPHP</sequence>
<dbReference type="AlphaFoldDB" id="A0AAJ5WUT0"/>
<name>A0AAJ5WUT0_9BACT</name>
<dbReference type="Gene3D" id="2.160.10.10">
    <property type="entry name" value="Hexapeptide repeat proteins"/>
    <property type="match status" value="1"/>
</dbReference>
<dbReference type="GO" id="GO:0005829">
    <property type="term" value="C:cytosol"/>
    <property type="evidence" value="ECO:0007669"/>
    <property type="project" value="TreeGrafter"/>
</dbReference>
<evidence type="ECO:0000256" key="1">
    <source>
        <dbReference type="ARBA" id="ARBA00007274"/>
    </source>
</evidence>
<dbReference type="SUPFAM" id="SSF51161">
    <property type="entry name" value="Trimeric LpxA-like enzymes"/>
    <property type="match status" value="1"/>
</dbReference>
<dbReference type="PANTHER" id="PTHR23416">
    <property type="entry name" value="SIALIC ACID SYNTHASE-RELATED"/>
    <property type="match status" value="1"/>
</dbReference>
<comment type="similarity">
    <text evidence="1">Belongs to the transferase hexapeptide repeat family.</text>
</comment>
<evidence type="ECO:0000313" key="4">
    <source>
        <dbReference type="Proteomes" id="UP001220610"/>
    </source>
</evidence>
<dbReference type="CDD" id="cd05825">
    <property type="entry name" value="LbH_wcaF_like"/>
    <property type="match status" value="1"/>
</dbReference>